<reference evidence="3" key="1">
    <citation type="submission" date="2016-11" db="EMBL/GenBank/DDBJ databases">
        <authorList>
            <person name="Varghese N."/>
            <person name="Submissions S."/>
        </authorList>
    </citation>
    <scope>NUCLEOTIDE SEQUENCE [LARGE SCALE GENOMIC DNA]</scope>
    <source>
        <strain evidence="3">DSM 29440</strain>
    </source>
</reference>
<evidence type="ECO:0000256" key="1">
    <source>
        <dbReference type="SAM" id="Phobius"/>
    </source>
</evidence>
<dbReference type="RefSeq" id="WP_074255554.1">
    <property type="nucleotide sequence ID" value="NZ_FSRL01000001.1"/>
</dbReference>
<keyword evidence="3" id="KW-1185">Reference proteome</keyword>
<dbReference type="EMBL" id="FSRL01000001">
    <property type="protein sequence ID" value="SIN91890.1"/>
    <property type="molecule type" value="Genomic_DNA"/>
</dbReference>
<dbReference type="OrthoDB" id="9789980at2"/>
<feature type="transmembrane region" description="Helical" evidence="1">
    <location>
        <begin position="7"/>
        <end position="29"/>
    </location>
</feature>
<sequence>MLKSQRHYYWIGGGIWGLLMLVGIGFVVYSSLQGKGSGLADALSTEVFAQSEVVTGDAAAQGVLLTDAGEVDIGPGGLTLTDPLTDPDRPAFDLDTPEGRFPALIYRPADDPRVIGMVALRFSDAPVGKWKRAGRKGRPLDFEFTPDDIVALGDSDAVAALEAEAVSAALAAATGPVRHATLEAEGRAVLLLDPSFETFSADIYVGFDENGDPAVLVKDFGYFGTRAALDERAETGE</sequence>
<proteinExistence type="predicted"/>
<evidence type="ECO:0000313" key="2">
    <source>
        <dbReference type="EMBL" id="SIN91890.1"/>
    </source>
</evidence>
<organism evidence="2 3">
    <name type="scientific">Vannielia litorea</name>
    <dbReference type="NCBI Taxonomy" id="1217970"/>
    <lineage>
        <taxon>Bacteria</taxon>
        <taxon>Pseudomonadati</taxon>
        <taxon>Pseudomonadota</taxon>
        <taxon>Alphaproteobacteria</taxon>
        <taxon>Rhodobacterales</taxon>
        <taxon>Paracoccaceae</taxon>
        <taxon>Vannielia</taxon>
    </lineage>
</organism>
<keyword evidence="1" id="KW-0812">Transmembrane</keyword>
<gene>
    <name evidence="2" type="ORF">SAMN05444002_1488</name>
</gene>
<keyword evidence="1" id="KW-0472">Membrane</keyword>
<name>A0A1N6F9G6_9RHOB</name>
<keyword evidence="1" id="KW-1133">Transmembrane helix</keyword>
<dbReference type="AlphaFoldDB" id="A0A1N6F9G6"/>
<dbReference type="Proteomes" id="UP000184932">
    <property type="component" value="Unassembled WGS sequence"/>
</dbReference>
<evidence type="ECO:0000313" key="3">
    <source>
        <dbReference type="Proteomes" id="UP000184932"/>
    </source>
</evidence>
<dbReference type="STRING" id="1217970.SAMN05444002_1488"/>
<accession>A0A1N6F9G6</accession>
<protein>
    <submittedName>
        <fullName evidence="2">Uncharacterized protein</fullName>
    </submittedName>
</protein>